<proteinExistence type="predicted"/>
<dbReference type="Pfam" id="PF04433">
    <property type="entry name" value="SWIRM"/>
    <property type="match status" value="1"/>
</dbReference>
<gene>
    <name evidence="6" type="ORF">HHK36_008946</name>
</gene>
<dbReference type="Gene3D" id="1.10.10.60">
    <property type="entry name" value="Homeodomain-like"/>
    <property type="match status" value="1"/>
</dbReference>
<organism evidence="6 7">
    <name type="scientific">Tetracentron sinense</name>
    <name type="common">Spur-leaf</name>
    <dbReference type="NCBI Taxonomy" id="13715"/>
    <lineage>
        <taxon>Eukaryota</taxon>
        <taxon>Viridiplantae</taxon>
        <taxon>Streptophyta</taxon>
        <taxon>Embryophyta</taxon>
        <taxon>Tracheophyta</taxon>
        <taxon>Spermatophyta</taxon>
        <taxon>Magnoliopsida</taxon>
        <taxon>Trochodendrales</taxon>
        <taxon>Trochodendraceae</taxon>
        <taxon>Tetracentron</taxon>
    </lineage>
</organism>
<dbReference type="OrthoDB" id="10264458at2759"/>
<dbReference type="SMART" id="SM00717">
    <property type="entry name" value="SANT"/>
    <property type="match status" value="1"/>
</dbReference>
<dbReference type="InterPro" id="IPR017884">
    <property type="entry name" value="SANT_dom"/>
</dbReference>
<dbReference type="InterPro" id="IPR009057">
    <property type="entry name" value="Homeodomain-like_sf"/>
</dbReference>
<sequence>MGGVPISEFPAGSAKPFFGEHFSWAASGFVGYSGRLSLFSLTGEHDGSSSAYLITPPANMVVKRFKNNRLLVVPLHAVGFEILLYRLVSPNSVHRLKRQVVPHFFSWKSGEHSPERYMDCRNGIVAKYMENPEKRLSITDCHDLGVDLHDLNRIRKTRNEILAFSLTFDQTIEQVDILLCSDCFHERGFGTGYSSIDFLRVDLGKDYCDLDWDSWTDQETLLLLDVLEIYNDNWNDTVEHVGTKSKAQCILHFIRLPMEDGLLENMEVPSKFISSIASNKDDHGIPYSNSNGNSVGI</sequence>
<evidence type="ECO:0000256" key="2">
    <source>
        <dbReference type="ARBA" id="ARBA00023125"/>
    </source>
</evidence>
<dbReference type="PANTHER" id="PTHR12802:SF61">
    <property type="entry name" value="SWI_SNF COMPLEX SUBUNIT SWI3C"/>
    <property type="match status" value="1"/>
</dbReference>
<feature type="domain" description="SANT" evidence="5">
    <location>
        <begin position="213"/>
        <end position="261"/>
    </location>
</feature>
<comment type="caution">
    <text evidence="6">The sequence shown here is derived from an EMBL/GenBank/DDBJ whole genome shotgun (WGS) entry which is preliminary data.</text>
</comment>
<evidence type="ECO:0000256" key="4">
    <source>
        <dbReference type="ARBA" id="ARBA00023242"/>
    </source>
</evidence>
<dbReference type="GO" id="GO:0005634">
    <property type="term" value="C:nucleus"/>
    <property type="evidence" value="ECO:0007669"/>
    <property type="project" value="UniProtKB-ARBA"/>
</dbReference>
<keyword evidence="2" id="KW-0238">DNA-binding</keyword>
<dbReference type="CDD" id="cd00167">
    <property type="entry name" value="SANT"/>
    <property type="match status" value="1"/>
</dbReference>
<keyword evidence="7" id="KW-1185">Reference proteome</keyword>
<keyword evidence="1" id="KW-0805">Transcription regulation</keyword>
<dbReference type="FunFam" id="1.10.10.60:FF:000014">
    <property type="entry name" value="SWI/SNF complex subunit SMARCC2 isoform C"/>
    <property type="match status" value="1"/>
</dbReference>
<evidence type="ECO:0000256" key="3">
    <source>
        <dbReference type="ARBA" id="ARBA00023163"/>
    </source>
</evidence>
<dbReference type="AlphaFoldDB" id="A0A834ZAX3"/>
<evidence type="ECO:0000313" key="6">
    <source>
        <dbReference type="EMBL" id="KAF8404069.1"/>
    </source>
</evidence>
<dbReference type="EMBL" id="JABCRI010000006">
    <property type="protein sequence ID" value="KAF8404069.1"/>
    <property type="molecule type" value="Genomic_DNA"/>
</dbReference>
<dbReference type="SUPFAM" id="SSF46689">
    <property type="entry name" value="Homeodomain-like"/>
    <property type="match status" value="2"/>
</dbReference>
<dbReference type="Proteomes" id="UP000655225">
    <property type="component" value="Unassembled WGS sequence"/>
</dbReference>
<reference evidence="6 7" key="1">
    <citation type="submission" date="2020-04" db="EMBL/GenBank/DDBJ databases">
        <title>Plant Genome Project.</title>
        <authorList>
            <person name="Zhang R.-G."/>
        </authorList>
    </citation>
    <scope>NUCLEOTIDE SEQUENCE [LARGE SCALE GENOMIC DNA]</scope>
    <source>
        <strain evidence="6">YNK0</strain>
        <tissue evidence="6">Leaf</tissue>
    </source>
</reference>
<dbReference type="PANTHER" id="PTHR12802">
    <property type="entry name" value="SWI/SNF COMPLEX-RELATED"/>
    <property type="match status" value="1"/>
</dbReference>
<dbReference type="Gene3D" id="1.10.10.10">
    <property type="entry name" value="Winged helix-like DNA-binding domain superfamily/Winged helix DNA-binding domain"/>
    <property type="match status" value="1"/>
</dbReference>
<name>A0A834ZAX3_TETSI</name>
<dbReference type="InterPro" id="IPR007526">
    <property type="entry name" value="SWIRM"/>
</dbReference>
<evidence type="ECO:0000259" key="5">
    <source>
        <dbReference type="PROSITE" id="PS51293"/>
    </source>
</evidence>
<protein>
    <recommendedName>
        <fullName evidence="5">SANT domain-containing protein</fullName>
    </recommendedName>
</protein>
<keyword evidence="3" id="KW-0804">Transcription</keyword>
<dbReference type="InterPro" id="IPR036388">
    <property type="entry name" value="WH-like_DNA-bd_sf"/>
</dbReference>
<dbReference type="Pfam" id="PF00249">
    <property type="entry name" value="Myb_DNA-binding"/>
    <property type="match status" value="1"/>
</dbReference>
<dbReference type="PROSITE" id="PS51293">
    <property type="entry name" value="SANT"/>
    <property type="match status" value="1"/>
</dbReference>
<dbReference type="GO" id="GO:0003677">
    <property type="term" value="F:DNA binding"/>
    <property type="evidence" value="ECO:0007669"/>
    <property type="project" value="UniProtKB-KW"/>
</dbReference>
<evidence type="ECO:0000256" key="1">
    <source>
        <dbReference type="ARBA" id="ARBA00023015"/>
    </source>
</evidence>
<accession>A0A834ZAX3</accession>
<dbReference type="InterPro" id="IPR001005">
    <property type="entry name" value="SANT/Myb"/>
</dbReference>
<evidence type="ECO:0000313" key="7">
    <source>
        <dbReference type="Proteomes" id="UP000655225"/>
    </source>
</evidence>
<keyword evidence="4" id="KW-0539">Nucleus</keyword>